<dbReference type="InterPro" id="IPR004150">
    <property type="entry name" value="NAD_DNA_ligase_OB"/>
</dbReference>
<dbReference type="InterPro" id="IPR036420">
    <property type="entry name" value="BRCT_dom_sf"/>
</dbReference>
<dbReference type="EMBL" id="MN740437">
    <property type="protein sequence ID" value="QHU26177.1"/>
    <property type="molecule type" value="Genomic_DNA"/>
</dbReference>
<name>A0A6C0L729_9ZZZZ</name>
<dbReference type="Gene3D" id="3.40.50.10190">
    <property type="entry name" value="BRCT domain"/>
    <property type="match status" value="1"/>
</dbReference>
<dbReference type="SUPFAM" id="SSF56091">
    <property type="entry name" value="DNA ligase/mRNA capping enzyme, catalytic domain"/>
    <property type="match status" value="1"/>
</dbReference>
<accession>A0A6C0L729</accession>
<dbReference type="GO" id="GO:0006260">
    <property type="term" value="P:DNA replication"/>
    <property type="evidence" value="ECO:0007669"/>
    <property type="project" value="UniProtKB-KW"/>
</dbReference>
<protein>
    <recommendedName>
        <fullName evidence="4">NAD-dependent DNA ligase N-terminal domain-containing protein</fullName>
    </recommendedName>
</protein>
<dbReference type="Pfam" id="PF03120">
    <property type="entry name" value="OB_DNA_ligase"/>
    <property type="match status" value="1"/>
</dbReference>
<proteinExistence type="predicted"/>
<reference evidence="5" key="1">
    <citation type="journal article" date="2020" name="Nature">
        <title>Giant virus diversity and host interactions through global metagenomics.</title>
        <authorList>
            <person name="Schulz F."/>
            <person name="Roux S."/>
            <person name="Paez-Espino D."/>
            <person name="Jungbluth S."/>
            <person name="Walsh D.A."/>
            <person name="Denef V.J."/>
            <person name="McMahon K.D."/>
            <person name="Konstantinidis K.T."/>
            <person name="Eloe-Fadrosh E.A."/>
            <person name="Kyrpides N.C."/>
            <person name="Woyke T."/>
        </authorList>
    </citation>
    <scope>NUCLEOTIDE SEQUENCE</scope>
    <source>
        <strain evidence="5">GVMAG-M-3300027759-16</strain>
    </source>
</reference>
<dbReference type="AlphaFoldDB" id="A0A6C0L729"/>
<evidence type="ECO:0000313" key="5">
    <source>
        <dbReference type="EMBL" id="QHU26177.1"/>
    </source>
</evidence>
<keyword evidence="2" id="KW-0235">DNA replication</keyword>
<evidence type="ECO:0000256" key="1">
    <source>
        <dbReference type="ARBA" id="ARBA00022598"/>
    </source>
</evidence>
<keyword evidence="3" id="KW-0520">NAD</keyword>
<evidence type="ECO:0000259" key="4">
    <source>
        <dbReference type="SMART" id="SM00532"/>
    </source>
</evidence>
<dbReference type="GO" id="GO:0006281">
    <property type="term" value="P:DNA repair"/>
    <property type="evidence" value="ECO:0007669"/>
    <property type="project" value="InterPro"/>
</dbReference>
<dbReference type="InterPro" id="IPR012340">
    <property type="entry name" value="NA-bd_OB-fold"/>
</dbReference>
<evidence type="ECO:0000256" key="3">
    <source>
        <dbReference type="ARBA" id="ARBA00023027"/>
    </source>
</evidence>
<dbReference type="Gene3D" id="2.40.50.140">
    <property type="entry name" value="Nucleic acid-binding proteins"/>
    <property type="match status" value="1"/>
</dbReference>
<evidence type="ECO:0000256" key="2">
    <source>
        <dbReference type="ARBA" id="ARBA00022705"/>
    </source>
</evidence>
<dbReference type="Gene3D" id="3.30.470.30">
    <property type="entry name" value="DNA ligase/mRNA capping enzyme"/>
    <property type="match status" value="1"/>
</dbReference>
<keyword evidence="1" id="KW-0436">Ligase</keyword>
<dbReference type="Gene3D" id="1.10.287.610">
    <property type="entry name" value="Helix hairpin bin"/>
    <property type="match status" value="1"/>
</dbReference>
<dbReference type="GO" id="GO:0003911">
    <property type="term" value="F:DNA ligase (NAD+) activity"/>
    <property type="evidence" value="ECO:0007669"/>
    <property type="project" value="InterPro"/>
</dbReference>
<organism evidence="5">
    <name type="scientific">viral metagenome</name>
    <dbReference type="NCBI Taxonomy" id="1070528"/>
    <lineage>
        <taxon>unclassified sequences</taxon>
        <taxon>metagenomes</taxon>
        <taxon>organismal metagenomes</taxon>
    </lineage>
</organism>
<dbReference type="SMART" id="SM00532">
    <property type="entry name" value="LIGANc"/>
    <property type="match status" value="1"/>
</dbReference>
<dbReference type="InterPro" id="IPR013840">
    <property type="entry name" value="DNAligase_N"/>
</dbReference>
<sequence length="624" mass="66883">MDSIIDLADRLQKANWAYHNTDTPTMGDDEYDRLLELLRSKAPSHPFLKCIGATPDANTTILPVPLASLDKVRMGEAGLQRWQKRRAMMGVESCVVSEKLDGLSALLIYDSKVSLYLRGDGVKGVCVNRILPSLALPSVEPCMIRGELVLSHADTPAGSVGRSLVNGWVHRALDTTKPLPKELSKVHFVAYQLISHGLPRGDQMAWLARAGFRVAPWHKEPLKPLTEDTLYKILVRAKEGSAYPIDGIVIGTDTVPATVGGGGEAKNPPDCIAFKASLEEQKKETTVLFVEWNVSRLNTWIPRIQIEPVVIGGAKIEWMSGHSAKMISEGVVGKGARIVLRRSGDVIPTLDSVVSPCPTGPCLPPAGSWDWDANRVHAVRKEGSMEGTAGLAEKALLHALQTLGVEGIGPGLVANLVKGGVMDFPSLLTADPSVLKEALGPTRYSKVMELVKSSLEKASPCTLCIASNLLPRGVGERKLRPLFSKEASPRRWTPALLEGIEGWSKDTLAGLFAALPGVLIWCQAVKPGCFDLAAATAASTATAAALISASASPAQQKSVVFTGVRPDAALQEAMTRSGWKMSDSLTKVTHLLVHADGAKETGKLATARKYGIEACSISQFRARC</sequence>
<dbReference type="SUPFAM" id="SSF50249">
    <property type="entry name" value="Nucleic acid-binding proteins"/>
    <property type="match status" value="1"/>
</dbReference>
<feature type="domain" description="NAD-dependent DNA ligase N-terminal" evidence="4">
    <location>
        <begin position="2"/>
        <end position="487"/>
    </location>
</feature>